<comment type="caution">
    <text evidence="2">The sequence shown here is derived from an EMBL/GenBank/DDBJ whole genome shotgun (WGS) entry which is preliminary data.</text>
</comment>
<reference evidence="2" key="1">
    <citation type="submission" date="2019-10" db="EMBL/GenBank/DDBJ databases">
        <title>Conservation and host-specific expression of non-tandemly repeated heterogenous ribosome RNA gene in arbuscular mycorrhizal fungi.</title>
        <authorList>
            <person name="Maeda T."/>
            <person name="Kobayashi Y."/>
            <person name="Nakagawa T."/>
            <person name="Ezawa T."/>
            <person name="Yamaguchi K."/>
            <person name="Bino T."/>
            <person name="Nishimoto Y."/>
            <person name="Shigenobu S."/>
            <person name="Kawaguchi M."/>
        </authorList>
    </citation>
    <scope>NUCLEOTIDE SEQUENCE</scope>
    <source>
        <strain evidence="2">HR1</strain>
    </source>
</reference>
<gene>
    <name evidence="2" type="ORF">RCL2_001339400</name>
</gene>
<protein>
    <submittedName>
        <fullName evidence="2">Uncharacterized protein</fullName>
    </submittedName>
</protein>
<evidence type="ECO:0000313" key="3">
    <source>
        <dbReference type="Proteomes" id="UP000615446"/>
    </source>
</evidence>
<feature type="transmembrane region" description="Helical" evidence="1">
    <location>
        <begin position="49"/>
        <end position="68"/>
    </location>
</feature>
<keyword evidence="1" id="KW-0472">Membrane</keyword>
<dbReference type="AlphaFoldDB" id="A0A8H3LGS5"/>
<accession>A0A8H3LGS5</accession>
<sequence>MSQAIHSYVNCVIDLWWLKPNIILLIKSTMLLFVLLIVIFIFLQSSSSLVLICLVRTSLSTVILNCVLNKYGSY</sequence>
<feature type="transmembrane region" description="Helical" evidence="1">
    <location>
        <begin position="21"/>
        <end position="43"/>
    </location>
</feature>
<organism evidence="2 3">
    <name type="scientific">Rhizophagus clarus</name>
    <dbReference type="NCBI Taxonomy" id="94130"/>
    <lineage>
        <taxon>Eukaryota</taxon>
        <taxon>Fungi</taxon>
        <taxon>Fungi incertae sedis</taxon>
        <taxon>Mucoromycota</taxon>
        <taxon>Glomeromycotina</taxon>
        <taxon>Glomeromycetes</taxon>
        <taxon>Glomerales</taxon>
        <taxon>Glomeraceae</taxon>
        <taxon>Rhizophagus</taxon>
    </lineage>
</organism>
<proteinExistence type="predicted"/>
<name>A0A8H3LGS5_9GLOM</name>
<dbReference type="Proteomes" id="UP000615446">
    <property type="component" value="Unassembled WGS sequence"/>
</dbReference>
<keyword evidence="1" id="KW-1133">Transmembrane helix</keyword>
<keyword evidence="1" id="KW-0812">Transmembrane</keyword>
<dbReference type="EMBL" id="BLAL01000160">
    <property type="protein sequence ID" value="GES86336.1"/>
    <property type="molecule type" value="Genomic_DNA"/>
</dbReference>
<evidence type="ECO:0000256" key="1">
    <source>
        <dbReference type="SAM" id="Phobius"/>
    </source>
</evidence>
<evidence type="ECO:0000313" key="2">
    <source>
        <dbReference type="EMBL" id="GES86336.1"/>
    </source>
</evidence>